<proteinExistence type="predicted"/>
<name>A0A8S0SWN5_OLEEU</name>
<dbReference type="Proteomes" id="UP000594638">
    <property type="component" value="Unassembled WGS sequence"/>
</dbReference>
<evidence type="ECO:0000256" key="1">
    <source>
        <dbReference type="SAM" id="MobiDB-lite"/>
    </source>
</evidence>
<evidence type="ECO:0000313" key="2">
    <source>
        <dbReference type="EMBL" id="CAA2997678.1"/>
    </source>
</evidence>
<evidence type="ECO:0000313" key="3">
    <source>
        <dbReference type="Proteomes" id="UP000594638"/>
    </source>
</evidence>
<accession>A0A8S0SWN5</accession>
<keyword evidence="3" id="KW-1185">Reference proteome</keyword>
<reference evidence="2 3" key="1">
    <citation type="submission" date="2019-12" db="EMBL/GenBank/DDBJ databases">
        <authorList>
            <person name="Alioto T."/>
            <person name="Alioto T."/>
            <person name="Gomez Garrido J."/>
        </authorList>
    </citation>
    <scope>NUCLEOTIDE SEQUENCE [LARGE SCALE GENOMIC DNA]</scope>
</reference>
<protein>
    <submittedName>
        <fullName evidence="2">Uncharacterized protein</fullName>
    </submittedName>
</protein>
<feature type="region of interest" description="Disordered" evidence="1">
    <location>
        <begin position="18"/>
        <end position="43"/>
    </location>
</feature>
<dbReference type="EMBL" id="CACTIH010005563">
    <property type="protein sequence ID" value="CAA2997678.1"/>
    <property type="molecule type" value="Genomic_DNA"/>
</dbReference>
<sequence length="69" mass="7924">MAKKSMYMETWVLESANTPFSDKPAEKPRKMGVPPGSIPVPRRGDIKRRIFKSFVQKLKKLNFVKAFSP</sequence>
<comment type="caution">
    <text evidence="2">The sequence shown here is derived from an EMBL/GenBank/DDBJ whole genome shotgun (WGS) entry which is preliminary data.</text>
</comment>
<dbReference type="Gramene" id="OE9A045514T1">
    <property type="protein sequence ID" value="OE9A045514C1"/>
    <property type="gene ID" value="OE9A045514"/>
</dbReference>
<gene>
    <name evidence="2" type="ORF">OLEA9_A045514</name>
</gene>
<dbReference type="AlphaFoldDB" id="A0A8S0SWN5"/>
<organism evidence="2 3">
    <name type="scientific">Olea europaea subsp. europaea</name>
    <dbReference type="NCBI Taxonomy" id="158383"/>
    <lineage>
        <taxon>Eukaryota</taxon>
        <taxon>Viridiplantae</taxon>
        <taxon>Streptophyta</taxon>
        <taxon>Embryophyta</taxon>
        <taxon>Tracheophyta</taxon>
        <taxon>Spermatophyta</taxon>
        <taxon>Magnoliopsida</taxon>
        <taxon>eudicotyledons</taxon>
        <taxon>Gunneridae</taxon>
        <taxon>Pentapetalae</taxon>
        <taxon>asterids</taxon>
        <taxon>lamiids</taxon>
        <taxon>Lamiales</taxon>
        <taxon>Oleaceae</taxon>
        <taxon>Oleeae</taxon>
        <taxon>Olea</taxon>
    </lineage>
</organism>